<sequence>MDPYLGEIRIMAFNYAPRGWARCDGQILAIQQNTALFSLLGTTYGGDGIRTFALPDLRGRIPLHVSGAAYWLGQSGGEDVHMLTNAEMPAHTHTLLGSGAPAVTGAPANAVLGTKGRLGRDLMGPANSALAPAALSVAGSNLPHENMQPYLPLTFAIALTGIFPPRN</sequence>
<evidence type="ECO:0000313" key="2">
    <source>
        <dbReference type="EMBL" id="MYM95095.1"/>
    </source>
</evidence>
<dbReference type="Gene3D" id="3.90.1340.10">
    <property type="entry name" value="Phage tail collar domain"/>
    <property type="match status" value="1"/>
</dbReference>
<comment type="caution">
    <text evidence="2">The sequence shown here is derived from an EMBL/GenBank/DDBJ whole genome shotgun (WGS) entry which is preliminary data.</text>
</comment>
<dbReference type="SUPFAM" id="SSF88874">
    <property type="entry name" value="Receptor-binding domain of short tail fibre protein gp12"/>
    <property type="match status" value="1"/>
</dbReference>
<dbReference type="AlphaFoldDB" id="A0A845GNQ0"/>
<protein>
    <submittedName>
        <fullName evidence="2">Phage tail protein</fullName>
    </submittedName>
</protein>
<dbReference type="RefSeq" id="WP_161084242.1">
    <property type="nucleotide sequence ID" value="NZ_WWCX01000022.1"/>
</dbReference>
<evidence type="ECO:0000313" key="3">
    <source>
        <dbReference type="Proteomes" id="UP000447355"/>
    </source>
</evidence>
<dbReference type="EMBL" id="WWCX01000022">
    <property type="protein sequence ID" value="MYM95095.1"/>
    <property type="molecule type" value="Genomic_DNA"/>
</dbReference>
<dbReference type="InterPro" id="IPR037053">
    <property type="entry name" value="Phage_tail_collar_dom_sf"/>
</dbReference>
<feature type="domain" description="Phage tail collar" evidence="1">
    <location>
        <begin position="6"/>
        <end position="62"/>
    </location>
</feature>
<reference evidence="2" key="1">
    <citation type="submission" date="2019-12" db="EMBL/GenBank/DDBJ databases">
        <title>Novel species isolated from a subtropical stream in China.</title>
        <authorList>
            <person name="Lu H."/>
        </authorList>
    </citation>
    <scope>NUCLEOTIDE SEQUENCE [LARGE SCALE GENOMIC DNA]</scope>
    <source>
        <strain evidence="2">FT81W</strain>
    </source>
</reference>
<name>A0A845GNQ0_9BURK</name>
<dbReference type="InterPro" id="IPR011083">
    <property type="entry name" value="Phage_tail_collar_dom"/>
</dbReference>
<accession>A0A845GNQ0</accession>
<organism evidence="2 3">
    <name type="scientific">Duganella vulcania</name>
    <dbReference type="NCBI Taxonomy" id="2692166"/>
    <lineage>
        <taxon>Bacteria</taxon>
        <taxon>Pseudomonadati</taxon>
        <taxon>Pseudomonadota</taxon>
        <taxon>Betaproteobacteria</taxon>
        <taxon>Burkholderiales</taxon>
        <taxon>Oxalobacteraceae</taxon>
        <taxon>Telluria group</taxon>
        <taxon>Duganella</taxon>
    </lineage>
</organism>
<proteinExistence type="predicted"/>
<gene>
    <name evidence="2" type="ORF">GTP90_14600</name>
</gene>
<dbReference type="Pfam" id="PF07484">
    <property type="entry name" value="Collar"/>
    <property type="match status" value="1"/>
</dbReference>
<evidence type="ECO:0000259" key="1">
    <source>
        <dbReference type="Pfam" id="PF07484"/>
    </source>
</evidence>
<dbReference type="Proteomes" id="UP000447355">
    <property type="component" value="Unassembled WGS sequence"/>
</dbReference>